<dbReference type="AlphaFoldDB" id="A0AAN6SN73"/>
<gene>
    <name evidence="3" type="ORF">C8A01DRAFT_38940</name>
</gene>
<keyword evidence="2" id="KW-1133">Transmembrane helix</keyword>
<dbReference type="Proteomes" id="UP001303115">
    <property type="component" value="Unassembled WGS sequence"/>
</dbReference>
<organism evidence="3 4">
    <name type="scientific">Parachaetomium inaequale</name>
    <dbReference type="NCBI Taxonomy" id="2588326"/>
    <lineage>
        <taxon>Eukaryota</taxon>
        <taxon>Fungi</taxon>
        <taxon>Dikarya</taxon>
        <taxon>Ascomycota</taxon>
        <taxon>Pezizomycotina</taxon>
        <taxon>Sordariomycetes</taxon>
        <taxon>Sordariomycetidae</taxon>
        <taxon>Sordariales</taxon>
        <taxon>Chaetomiaceae</taxon>
        <taxon>Parachaetomium</taxon>
    </lineage>
</organism>
<proteinExistence type="predicted"/>
<name>A0AAN6SN73_9PEZI</name>
<feature type="compositionally biased region" description="Low complexity" evidence="1">
    <location>
        <begin position="47"/>
        <end position="59"/>
    </location>
</feature>
<keyword evidence="2" id="KW-0472">Membrane</keyword>
<comment type="caution">
    <text evidence="3">The sequence shown here is derived from an EMBL/GenBank/DDBJ whole genome shotgun (WGS) entry which is preliminary data.</text>
</comment>
<dbReference type="EMBL" id="MU854473">
    <property type="protein sequence ID" value="KAK4034586.1"/>
    <property type="molecule type" value="Genomic_DNA"/>
</dbReference>
<accession>A0AAN6SN73</accession>
<protein>
    <submittedName>
        <fullName evidence="3">Uncharacterized protein</fullName>
    </submittedName>
</protein>
<feature type="transmembrane region" description="Helical" evidence="2">
    <location>
        <begin position="81"/>
        <end position="99"/>
    </location>
</feature>
<sequence length="118" mass="12940">MAAIRVPTTTIHRLLTTTRTLPSSLPRLSQRIQVQTTPFSTTRAVRSSGSPNMNANANANGNPSYPAFSLKRIAPNPRVRAALYGAFVFLAAAEGYMWVTYGPRIMGWETKEGGEKKE</sequence>
<reference evidence="4" key="1">
    <citation type="journal article" date="2023" name="Mol. Phylogenet. Evol.">
        <title>Genome-scale phylogeny and comparative genomics of the fungal order Sordariales.</title>
        <authorList>
            <person name="Hensen N."/>
            <person name="Bonometti L."/>
            <person name="Westerberg I."/>
            <person name="Brannstrom I.O."/>
            <person name="Guillou S."/>
            <person name="Cros-Aarteil S."/>
            <person name="Calhoun S."/>
            <person name="Haridas S."/>
            <person name="Kuo A."/>
            <person name="Mondo S."/>
            <person name="Pangilinan J."/>
            <person name="Riley R."/>
            <person name="LaButti K."/>
            <person name="Andreopoulos B."/>
            <person name="Lipzen A."/>
            <person name="Chen C."/>
            <person name="Yan M."/>
            <person name="Daum C."/>
            <person name="Ng V."/>
            <person name="Clum A."/>
            <person name="Steindorff A."/>
            <person name="Ohm R.A."/>
            <person name="Martin F."/>
            <person name="Silar P."/>
            <person name="Natvig D.O."/>
            <person name="Lalanne C."/>
            <person name="Gautier V."/>
            <person name="Ament-Velasquez S.L."/>
            <person name="Kruys A."/>
            <person name="Hutchinson M.I."/>
            <person name="Powell A.J."/>
            <person name="Barry K."/>
            <person name="Miller A.N."/>
            <person name="Grigoriev I.V."/>
            <person name="Debuchy R."/>
            <person name="Gladieux P."/>
            <person name="Hiltunen Thoren M."/>
            <person name="Johannesson H."/>
        </authorList>
    </citation>
    <scope>NUCLEOTIDE SEQUENCE [LARGE SCALE GENOMIC DNA]</scope>
    <source>
        <strain evidence="4">CBS 284.82</strain>
    </source>
</reference>
<evidence type="ECO:0000256" key="2">
    <source>
        <dbReference type="SAM" id="Phobius"/>
    </source>
</evidence>
<evidence type="ECO:0000313" key="3">
    <source>
        <dbReference type="EMBL" id="KAK4034586.1"/>
    </source>
</evidence>
<evidence type="ECO:0000313" key="4">
    <source>
        <dbReference type="Proteomes" id="UP001303115"/>
    </source>
</evidence>
<keyword evidence="4" id="KW-1185">Reference proteome</keyword>
<feature type="compositionally biased region" description="Polar residues" evidence="1">
    <location>
        <begin position="36"/>
        <end position="45"/>
    </location>
</feature>
<keyword evidence="2" id="KW-0812">Transmembrane</keyword>
<evidence type="ECO:0000256" key="1">
    <source>
        <dbReference type="SAM" id="MobiDB-lite"/>
    </source>
</evidence>
<feature type="region of interest" description="Disordered" evidence="1">
    <location>
        <begin position="36"/>
        <end position="59"/>
    </location>
</feature>